<protein>
    <submittedName>
        <fullName evidence="2">Uncharacterized protein</fullName>
    </submittedName>
</protein>
<organism evidence="2 3">
    <name type="scientific">Acidovorax facilis</name>
    <dbReference type="NCBI Taxonomy" id="12917"/>
    <lineage>
        <taxon>Bacteria</taxon>
        <taxon>Pseudomonadati</taxon>
        <taxon>Pseudomonadota</taxon>
        <taxon>Betaproteobacteria</taxon>
        <taxon>Burkholderiales</taxon>
        <taxon>Comamonadaceae</taxon>
        <taxon>Acidovorax</taxon>
    </lineage>
</organism>
<sequence length="141" mass="15791">MKLFSFPLASLEKAIHKRVLTLPSPHREWFTERWAQKPYKKAFVENKAMPLVTLVAKGKTLDDAAFAELLQEWEVTFYDAEEEVLRPLIQGDGLLQLMQKNLPPARAEALLAKLTQRRLPADATAASAPTPSPQAAEPTID</sequence>
<gene>
    <name evidence="2" type="ORF">ACFOW3_06925</name>
</gene>
<keyword evidence="3" id="KW-1185">Reference proteome</keyword>
<feature type="region of interest" description="Disordered" evidence="1">
    <location>
        <begin position="121"/>
        <end position="141"/>
    </location>
</feature>
<reference evidence="3" key="1">
    <citation type="journal article" date="2019" name="Int. J. Syst. Evol. Microbiol.">
        <title>The Global Catalogue of Microorganisms (GCM) 10K type strain sequencing project: providing services to taxonomists for standard genome sequencing and annotation.</title>
        <authorList>
            <consortium name="The Broad Institute Genomics Platform"/>
            <consortium name="The Broad Institute Genome Sequencing Center for Infectious Disease"/>
            <person name="Wu L."/>
            <person name="Ma J."/>
        </authorList>
    </citation>
    <scope>NUCLEOTIDE SEQUENCE [LARGE SCALE GENOMIC DNA]</scope>
    <source>
        <strain evidence="3">CCUG 2113</strain>
    </source>
</reference>
<proteinExistence type="predicted"/>
<evidence type="ECO:0000313" key="2">
    <source>
        <dbReference type="EMBL" id="MFC3934353.1"/>
    </source>
</evidence>
<comment type="caution">
    <text evidence="2">The sequence shown here is derived from an EMBL/GenBank/DDBJ whole genome shotgun (WGS) entry which is preliminary data.</text>
</comment>
<name>A0ABV8D718_9BURK</name>
<dbReference type="EMBL" id="JBHSAJ010000016">
    <property type="protein sequence ID" value="MFC3934353.1"/>
    <property type="molecule type" value="Genomic_DNA"/>
</dbReference>
<dbReference type="Proteomes" id="UP001595693">
    <property type="component" value="Unassembled WGS sequence"/>
</dbReference>
<evidence type="ECO:0000256" key="1">
    <source>
        <dbReference type="SAM" id="MobiDB-lite"/>
    </source>
</evidence>
<accession>A0ABV8D718</accession>
<dbReference type="RefSeq" id="WP_055398232.1">
    <property type="nucleotide sequence ID" value="NZ_CP192460.1"/>
</dbReference>
<evidence type="ECO:0000313" key="3">
    <source>
        <dbReference type="Proteomes" id="UP001595693"/>
    </source>
</evidence>